<comment type="caution">
    <text evidence="2">The sequence shown here is derived from an EMBL/GenBank/DDBJ whole genome shotgun (WGS) entry which is preliminary data.</text>
</comment>
<protein>
    <recommendedName>
        <fullName evidence="4">Extracellular membrane protein CFEM domain-containing protein</fullName>
    </recommendedName>
</protein>
<organism evidence="2 3">
    <name type="scientific">Rhizoclosmatium globosum</name>
    <dbReference type="NCBI Taxonomy" id="329046"/>
    <lineage>
        <taxon>Eukaryota</taxon>
        <taxon>Fungi</taxon>
        <taxon>Fungi incertae sedis</taxon>
        <taxon>Chytridiomycota</taxon>
        <taxon>Chytridiomycota incertae sedis</taxon>
        <taxon>Chytridiomycetes</taxon>
        <taxon>Chytridiales</taxon>
        <taxon>Chytriomycetaceae</taxon>
        <taxon>Rhizoclosmatium</taxon>
    </lineage>
</organism>
<dbReference type="OrthoDB" id="10292234at2759"/>
<dbReference type="EMBL" id="MCGO01000326">
    <property type="protein sequence ID" value="ORY14711.1"/>
    <property type="molecule type" value="Genomic_DNA"/>
</dbReference>
<dbReference type="AlphaFoldDB" id="A0A1Y1ZWU1"/>
<evidence type="ECO:0000313" key="3">
    <source>
        <dbReference type="Proteomes" id="UP000193642"/>
    </source>
</evidence>
<accession>A0A1Y1ZWU1</accession>
<name>A0A1Y1ZWU1_9FUNG</name>
<feature type="signal peptide" evidence="1">
    <location>
        <begin position="1"/>
        <end position="19"/>
    </location>
</feature>
<feature type="chain" id="PRO_5011965695" description="Extracellular membrane protein CFEM domain-containing protein" evidence="1">
    <location>
        <begin position="20"/>
        <end position="91"/>
    </location>
</feature>
<dbReference type="Proteomes" id="UP000193642">
    <property type="component" value="Unassembled WGS sequence"/>
</dbReference>
<proteinExistence type="predicted"/>
<evidence type="ECO:0000313" key="2">
    <source>
        <dbReference type="EMBL" id="ORY14711.1"/>
    </source>
</evidence>
<evidence type="ECO:0008006" key="4">
    <source>
        <dbReference type="Google" id="ProtNLM"/>
    </source>
</evidence>
<keyword evidence="3" id="KW-1185">Reference proteome</keyword>
<keyword evidence="1" id="KW-0732">Signal</keyword>
<evidence type="ECO:0000256" key="1">
    <source>
        <dbReference type="SAM" id="SignalP"/>
    </source>
</evidence>
<gene>
    <name evidence="2" type="ORF">BCR33DRAFT_347453</name>
</gene>
<sequence length="91" mass="9475">MQVSHIFLAVAVVAGSAMAQSQACMNDLTPFLNIVTSCKIDFGAISANPNAPLTSDQNKCLCTDSSKAVINKLLVDCASPTDKNTGKDLSV</sequence>
<reference evidence="2 3" key="1">
    <citation type="submission" date="2016-07" db="EMBL/GenBank/DDBJ databases">
        <title>Pervasive Adenine N6-methylation of Active Genes in Fungi.</title>
        <authorList>
            <consortium name="DOE Joint Genome Institute"/>
            <person name="Mondo S.J."/>
            <person name="Dannebaum R.O."/>
            <person name="Kuo R.C."/>
            <person name="Labutti K."/>
            <person name="Haridas S."/>
            <person name="Kuo A."/>
            <person name="Salamov A."/>
            <person name="Ahrendt S.R."/>
            <person name="Lipzen A."/>
            <person name="Sullivan W."/>
            <person name="Andreopoulos W.B."/>
            <person name="Clum A."/>
            <person name="Lindquist E."/>
            <person name="Daum C."/>
            <person name="Ramamoorthy G.K."/>
            <person name="Gryganskyi A."/>
            <person name="Culley D."/>
            <person name="Magnuson J.K."/>
            <person name="James T.Y."/>
            <person name="O'Malley M.A."/>
            <person name="Stajich J.E."/>
            <person name="Spatafora J.W."/>
            <person name="Visel A."/>
            <person name="Grigoriev I.V."/>
        </authorList>
    </citation>
    <scope>NUCLEOTIDE SEQUENCE [LARGE SCALE GENOMIC DNA]</scope>
    <source>
        <strain evidence="2 3">JEL800</strain>
    </source>
</reference>